<name>A0A8S5P2B7_9CAUD</name>
<protein>
    <submittedName>
        <fullName evidence="1">Uncharacterized protein</fullName>
    </submittedName>
</protein>
<evidence type="ECO:0000313" key="1">
    <source>
        <dbReference type="EMBL" id="DAE01238.1"/>
    </source>
</evidence>
<sequence length="41" mass="4724">MYKMLIASYVTTDNIQIVNDAIKGNLQDYLNMLGETVKNMR</sequence>
<dbReference type="EMBL" id="BK015322">
    <property type="protein sequence ID" value="DAE01238.1"/>
    <property type="molecule type" value="Genomic_DNA"/>
</dbReference>
<organism evidence="1">
    <name type="scientific">Podoviridae sp. ct3rL24</name>
    <dbReference type="NCBI Taxonomy" id="2825218"/>
    <lineage>
        <taxon>Viruses</taxon>
        <taxon>Duplodnaviria</taxon>
        <taxon>Heunggongvirae</taxon>
        <taxon>Uroviricota</taxon>
        <taxon>Caudoviricetes</taxon>
    </lineage>
</organism>
<reference evidence="1" key="1">
    <citation type="journal article" date="2021" name="Proc. Natl. Acad. Sci. U.S.A.">
        <title>A Catalog of Tens of Thousands of Viruses from Human Metagenomes Reveals Hidden Associations with Chronic Diseases.</title>
        <authorList>
            <person name="Tisza M.J."/>
            <person name="Buck C.B."/>
        </authorList>
    </citation>
    <scope>NUCLEOTIDE SEQUENCE</scope>
    <source>
        <strain evidence="1">Ct3rL24</strain>
    </source>
</reference>
<proteinExistence type="predicted"/>
<accession>A0A8S5P2B7</accession>